<evidence type="ECO:0000256" key="1">
    <source>
        <dbReference type="ARBA" id="ARBA00022603"/>
    </source>
</evidence>
<dbReference type="Pfam" id="PF05724">
    <property type="entry name" value="TPMT"/>
    <property type="match status" value="1"/>
</dbReference>
<evidence type="ECO:0000256" key="3">
    <source>
        <dbReference type="ARBA" id="ARBA00022691"/>
    </source>
</evidence>
<protein>
    <submittedName>
        <fullName evidence="4">Uncharacterized protein</fullName>
    </submittedName>
</protein>
<name>A0ABQ9EDY5_TEGGR</name>
<dbReference type="InterPro" id="IPR029063">
    <property type="entry name" value="SAM-dependent_MTases_sf"/>
</dbReference>
<gene>
    <name evidence="4" type="ORF">KUTeg_020637</name>
</gene>
<keyword evidence="3" id="KW-0949">S-adenosyl-L-methionine</keyword>
<accession>A0ABQ9EDY5</accession>
<keyword evidence="2" id="KW-0808">Transferase</keyword>
<keyword evidence="1" id="KW-0489">Methyltransferase</keyword>
<dbReference type="PANTHER" id="PTHR10259">
    <property type="entry name" value="THIOPURINE S-METHYLTRANSFERASE"/>
    <property type="match status" value="1"/>
</dbReference>
<reference evidence="4 5" key="1">
    <citation type="submission" date="2022-12" db="EMBL/GenBank/DDBJ databases">
        <title>Chromosome-level genome of Tegillarca granosa.</title>
        <authorList>
            <person name="Kim J."/>
        </authorList>
    </citation>
    <scope>NUCLEOTIDE SEQUENCE [LARGE SCALE GENOMIC DNA]</scope>
    <source>
        <strain evidence="4">Teg-2019</strain>
        <tissue evidence="4">Adductor muscle</tissue>
    </source>
</reference>
<dbReference type="EMBL" id="JARBDR010000918">
    <property type="protein sequence ID" value="KAJ8301650.1"/>
    <property type="molecule type" value="Genomic_DNA"/>
</dbReference>
<evidence type="ECO:0000256" key="2">
    <source>
        <dbReference type="ARBA" id="ARBA00022679"/>
    </source>
</evidence>
<dbReference type="InterPro" id="IPR008854">
    <property type="entry name" value="TPMT"/>
</dbReference>
<dbReference type="PANTHER" id="PTHR10259:SF11">
    <property type="entry name" value="THIOPURINE S-METHYLTRANSFERASE"/>
    <property type="match status" value="1"/>
</dbReference>
<organism evidence="4 5">
    <name type="scientific">Tegillarca granosa</name>
    <name type="common">Malaysian cockle</name>
    <name type="synonym">Anadara granosa</name>
    <dbReference type="NCBI Taxonomy" id="220873"/>
    <lineage>
        <taxon>Eukaryota</taxon>
        <taxon>Metazoa</taxon>
        <taxon>Spiralia</taxon>
        <taxon>Lophotrochozoa</taxon>
        <taxon>Mollusca</taxon>
        <taxon>Bivalvia</taxon>
        <taxon>Autobranchia</taxon>
        <taxon>Pteriomorphia</taxon>
        <taxon>Arcoida</taxon>
        <taxon>Arcoidea</taxon>
        <taxon>Arcidae</taxon>
        <taxon>Tegillarca</taxon>
    </lineage>
</organism>
<sequence length="134" mass="15980">MSLIKGCPGVLYRSTDDRIRLYCCDVYAFNKSVEGQFQYIWDRGAFWSISKAKRNQWRSFILVKWEARRLCTIVSETIHLTLDYRITVKGILIKRLYPEQLINHGISKTRSIEETELRRIQIRNNENIIPFDIH</sequence>
<comment type="caution">
    <text evidence="4">The sequence shown here is derived from an EMBL/GenBank/DDBJ whole genome shotgun (WGS) entry which is preliminary data.</text>
</comment>
<evidence type="ECO:0000313" key="4">
    <source>
        <dbReference type="EMBL" id="KAJ8301650.1"/>
    </source>
</evidence>
<dbReference type="Gene3D" id="3.40.50.150">
    <property type="entry name" value="Vaccinia Virus protein VP39"/>
    <property type="match status" value="1"/>
</dbReference>
<keyword evidence="5" id="KW-1185">Reference proteome</keyword>
<proteinExistence type="predicted"/>
<dbReference type="Proteomes" id="UP001217089">
    <property type="component" value="Unassembled WGS sequence"/>
</dbReference>
<evidence type="ECO:0000313" key="5">
    <source>
        <dbReference type="Proteomes" id="UP001217089"/>
    </source>
</evidence>